<dbReference type="OrthoDB" id="10261556at2759"/>
<feature type="transmembrane region" description="Helical" evidence="1">
    <location>
        <begin position="29"/>
        <end position="48"/>
    </location>
</feature>
<dbReference type="EMBL" id="KN838566">
    <property type="protein sequence ID" value="KIK04750.1"/>
    <property type="molecule type" value="Genomic_DNA"/>
</dbReference>
<reference evidence="3" key="2">
    <citation type="submission" date="2015-01" db="EMBL/GenBank/DDBJ databases">
        <title>Evolutionary Origins and Diversification of the Mycorrhizal Mutualists.</title>
        <authorList>
            <consortium name="DOE Joint Genome Institute"/>
            <consortium name="Mycorrhizal Genomics Consortium"/>
            <person name="Kohler A."/>
            <person name="Kuo A."/>
            <person name="Nagy L.G."/>
            <person name="Floudas D."/>
            <person name="Copeland A."/>
            <person name="Barry K.W."/>
            <person name="Cichocki N."/>
            <person name="Veneault-Fourrey C."/>
            <person name="LaButti K."/>
            <person name="Lindquist E.A."/>
            <person name="Lipzen A."/>
            <person name="Lundell T."/>
            <person name="Morin E."/>
            <person name="Murat C."/>
            <person name="Riley R."/>
            <person name="Ohm R."/>
            <person name="Sun H."/>
            <person name="Tunlid A."/>
            <person name="Henrissat B."/>
            <person name="Grigoriev I.V."/>
            <person name="Hibbett D.S."/>
            <person name="Martin F."/>
        </authorList>
    </citation>
    <scope>NUCLEOTIDE SEQUENCE [LARGE SCALE GENOMIC DNA]</scope>
    <source>
        <strain evidence="3">LaAM-08-1</strain>
    </source>
</reference>
<sequence length="51" mass="5861">GIYLPSIMLVVQWHTSCDLCIKWQCFGQAACDFTLIAIALFLVELMYFNET</sequence>
<gene>
    <name evidence="2" type="ORF">K443DRAFT_92415</name>
</gene>
<feature type="non-terminal residue" evidence="2">
    <location>
        <position position="1"/>
    </location>
</feature>
<keyword evidence="1" id="KW-0812">Transmembrane</keyword>
<dbReference type="AlphaFoldDB" id="A0A0C9WY79"/>
<evidence type="ECO:0000256" key="1">
    <source>
        <dbReference type="SAM" id="Phobius"/>
    </source>
</evidence>
<dbReference type="Proteomes" id="UP000054477">
    <property type="component" value="Unassembled WGS sequence"/>
</dbReference>
<protein>
    <submittedName>
        <fullName evidence="2">Uncharacterized protein</fullName>
    </submittedName>
</protein>
<evidence type="ECO:0000313" key="3">
    <source>
        <dbReference type="Proteomes" id="UP000054477"/>
    </source>
</evidence>
<keyword evidence="3" id="KW-1185">Reference proteome</keyword>
<reference evidence="2 3" key="1">
    <citation type="submission" date="2014-04" db="EMBL/GenBank/DDBJ databases">
        <authorList>
            <consortium name="DOE Joint Genome Institute"/>
            <person name="Kuo A."/>
            <person name="Kohler A."/>
            <person name="Nagy L.G."/>
            <person name="Floudas D."/>
            <person name="Copeland A."/>
            <person name="Barry K.W."/>
            <person name="Cichocki N."/>
            <person name="Veneault-Fourrey C."/>
            <person name="LaButti K."/>
            <person name="Lindquist E.A."/>
            <person name="Lipzen A."/>
            <person name="Lundell T."/>
            <person name="Morin E."/>
            <person name="Murat C."/>
            <person name="Sun H."/>
            <person name="Tunlid A."/>
            <person name="Henrissat B."/>
            <person name="Grigoriev I.V."/>
            <person name="Hibbett D.S."/>
            <person name="Martin F."/>
            <person name="Nordberg H.P."/>
            <person name="Cantor M.N."/>
            <person name="Hua S.X."/>
        </authorList>
    </citation>
    <scope>NUCLEOTIDE SEQUENCE [LARGE SCALE GENOMIC DNA]</scope>
    <source>
        <strain evidence="2 3">LaAM-08-1</strain>
    </source>
</reference>
<evidence type="ECO:0000313" key="2">
    <source>
        <dbReference type="EMBL" id="KIK04750.1"/>
    </source>
</evidence>
<keyword evidence="1" id="KW-1133">Transmembrane helix</keyword>
<organism evidence="2 3">
    <name type="scientific">Laccaria amethystina LaAM-08-1</name>
    <dbReference type="NCBI Taxonomy" id="1095629"/>
    <lineage>
        <taxon>Eukaryota</taxon>
        <taxon>Fungi</taxon>
        <taxon>Dikarya</taxon>
        <taxon>Basidiomycota</taxon>
        <taxon>Agaricomycotina</taxon>
        <taxon>Agaricomycetes</taxon>
        <taxon>Agaricomycetidae</taxon>
        <taxon>Agaricales</taxon>
        <taxon>Agaricineae</taxon>
        <taxon>Hydnangiaceae</taxon>
        <taxon>Laccaria</taxon>
    </lineage>
</organism>
<name>A0A0C9WY79_9AGAR</name>
<keyword evidence="1" id="KW-0472">Membrane</keyword>
<accession>A0A0C9WY79</accession>
<dbReference type="HOGENOM" id="CLU_203572_1_0_1"/>
<proteinExistence type="predicted"/>